<feature type="domain" description="Putative amidase" evidence="3">
    <location>
        <begin position="79"/>
        <end position="236"/>
    </location>
</feature>
<feature type="signal peptide" evidence="2">
    <location>
        <begin position="1"/>
        <end position="37"/>
    </location>
</feature>
<evidence type="ECO:0000313" key="4">
    <source>
        <dbReference type="EMBL" id="MFC4242571.1"/>
    </source>
</evidence>
<dbReference type="Gene3D" id="3.90.1720.10">
    <property type="entry name" value="endopeptidase domain like (from Nostoc punctiforme)"/>
    <property type="match status" value="1"/>
</dbReference>
<name>A0ABV8Q500_9MICO</name>
<dbReference type="InterPro" id="IPR024301">
    <property type="entry name" value="Amidase_6"/>
</dbReference>
<reference evidence="5" key="1">
    <citation type="journal article" date="2019" name="Int. J. Syst. Evol. Microbiol.">
        <title>The Global Catalogue of Microorganisms (GCM) 10K type strain sequencing project: providing services to taxonomists for standard genome sequencing and annotation.</title>
        <authorList>
            <consortium name="The Broad Institute Genomics Platform"/>
            <consortium name="The Broad Institute Genome Sequencing Center for Infectious Disease"/>
            <person name="Wu L."/>
            <person name="Ma J."/>
        </authorList>
    </citation>
    <scope>NUCLEOTIDE SEQUENCE [LARGE SCALE GENOMIC DNA]</scope>
    <source>
        <strain evidence="5">CGMCC 1.10363</strain>
    </source>
</reference>
<evidence type="ECO:0000256" key="2">
    <source>
        <dbReference type="SAM" id="SignalP"/>
    </source>
</evidence>
<dbReference type="EMBL" id="JBHSCN010000003">
    <property type="protein sequence ID" value="MFC4242571.1"/>
    <property type="molecule type" value="Genomic_DNA"/>
</dbReference>
<evidence type="ECO:0000256" key="1">
    <source>
        <dbReference type="SAM" id="MobiDB-lite"/>
    </source>
</evidence>
<feature type="region of interest" description="Disordered" evidence="1">
    <location>
        <begin position="45"/>
        <end position="78"/>
    </location>
</feature>
<feature type="compositionally biased region" description="Pro residues" evidence="1">
    <location>
        <begin position="52"/>
        <end position="67"/>
    </location>
</feature>
<dbReference type="PANTHER" id="PTHR40032">
    <property type="entry name" value="EXPORTED PROTEIN-RELATED"/>
    <property type="match status" value="1"/>
</dbReference>
<dbReference type="Proteomes" id="UP001595900">
    <property type="component" value="Unassembled WGS sequence"/>
</dbReference>
<keyword evidence="5" id="KW-1185">Reference proteome</keyword>
<evidence type="ECO:0000259" key="3">
    <source>
        <dbReference type="Pfam" id="PF12671"/>
    </source>
</evidence>
<organism evidence="4 5">
    <name type="scientific">Gryllotalpicola reticulitermitis</name>
    <dbReference type="NCBI Taxonomy" id="1184153"/>
    <lineage>
        <taxon>Bacteria</taxon>
        <taxon>Bacillati</taxon>
        <taxon>Actinomycetota</taxon>
        <taxon>Actinomycetes</taxon>
        <taxon>Micrococcales</taxon>
        <taxon>Microbacteriaceae</taxon>
        <taxon>Gryllotalpicola</taxon>
    </lineage>
</organism>
<dbReference type="Pfam" id="PF12671">
    <property type="entry name" value="Amidase_6"/>
    <property type="match status" value="1"/>
</dbReference>
<dbReference type="PANTHER" id="PTHR40032:SF1">
    <property type="entry name" value="EXPORTED PROTEIN"/>
    <property type="match status" value="1"/>
</dbReference>
<dbReference type="RefSeq" id="WP_390227438.1">
    <property type="nucleotide sequence ID" value="NZ_JBHSCN010000003.1"/>
</dbReference>
<proteinExistence type="predicted"/>
<protein>
    <submittedName>
        <fullName evidence="4">Amidase domain-containing protein</fullName>
    </submittedName>
</protein>
<dbReference type="PROSITE" id="PS51257">
    <property type="entry name" value="PROKAR_LIPOPROTEIN"/>
    <property type="match status" value="1"/>
</dbReference>
<accession>A0ABV8Q500</accession>
<gene>
    <name evidence="4" type="ORF">ACFOYW_04225</name>
</gene>
<keyword evidence="2" id="KW-0732">Signal</keyword>
<comment type="caution">
    <text evidence="4">The sequence shown here is derived from an EMBL/GenBank/DDBJ whole genome shotgun (WGS) entry which is preliminary data.</text>
</comment>
<evidence type="ECO:0000313" key="5">
    <source>
        <dbReference type="Proteomes" id="UP001595900"/>
    </source>
</evidence>
<feature type="compositionally biased region" description="Low complexity" evidence="1">
    <location>
        <begin position="68"/>
        <end position="78"/>
    </location>
</feature>
<sequence>MTRSRSRGARAAAALLVPLGVAVLAGCSGSAKPLAHAAPVASAAASTSAPTSPNPSTTPPTATPTPTPTTTSAPVSAAQQRQVTYALTYWKNYNSSVYGNDNPNGGDCANFVSQTLIQRGWKMNATWYNHGQGAMSPAWAYVPAMLDYFQANQAALGLQQLGMDDRTKYAVGDVVMFWWKNADGSYDSGPDHVQVIDRITTTNGHISVEMASHNDDFDYRDLDHEITVEHPGAKFLVWHLTRDTN</sequence>
<feature type="chain" id="PRO_5045966753" evidence="2">
    <location>
        <begin position="38"/>
        <end position="245"/>
    </location>
</feature>